<dbReference type="EMBL" id="BMJY01000008">
    <property type="protein sequence ID" value="GGH44968.1"/>
    <property type="molecule type" value="Genomic_DNA"/>
</dbReference>
<accession>A0A917MLV9</accession>
<evidence type="ECO:0000313" key="1">
    <source>
        <dbReference type="EMBL" id="GGH44968.1"/>
    </source>
</evidence>
<sequence length="136" mass="15446">MSTYEPRSMRILPAGALILSPDDARMLYQAARIKELRSRYRVGDSAIYDLLRAITICAFSTAPGNEPRQETASEERSHWTVNQIAQATRRAPRTVRLDIERKTLPAVKHGNTWVITNDDAKTYITGHSPRQTRNHS</sequence>
<dbReference type="Proteomes" id="UP000657592">
    <property type="component" value="Unassembled WGS sequence"/>
</dbReference>
<evidence type="ECO:0000313" key="2">
    <source>
        <dbReference type="Proteomes" id="UP000657592"/>
    </source>
</evidence>
<reference evidence="1" key="2">
    <citation type="submission" date="2020-09" db="EMBL/GenBank/DDBJ databases">
        <authorList>
            <person name="Sun Q."/>
            <person name="Zhou Y."/>
        </authorList>
    </citation>
    <scope>NUCLEOTIDE SEQUENCE</scope>
    <source>
        <strain evidence="1">CGMCC 1.15794</strain>
    </source>
</reference>
<reference evidence="1" key="1">
    <citation type="journal article" date="2014" name="Int. J. Syst. Evol. Microbiol.">
        <title>Complete genome sequence of Corynebacterium casei LMG S-19264T (=DSM 44701T), isolated from a smear-ripened cheese.</title>
        <authorList>
            <consortium name="US DOE Joint Genome Institute (JGI-PGF)"/>
            <person name="Walter F."/>
            <person name="Albersmeier A."/>
            <person name="Kalinowski J."/>
            <person name="Ruckert C."/>
        </authorList>
    </citation>
    <scope>NUCLEOTIDE SEQUENCE</scope>
    <source>
        <strain evidence="1">CGMCC 1.15794</strain>
    </source>
</reference>
<evidence type="ECO:0008006" key="3">
    <source>
        <dbReference type="Google" id="ProtNLM"/>
    </source>
</evidence>
<organism evidence="1 2">
    <name type="scientific">Microbacterium album</name>
    <dbReference type="NCBI Taxonomy" id="2053191"/>
    <lineage>
        <taxon>Bacteria</taxon>
        <taxon>Bacillati</taxon>
        <taxon>Actinomycetota</taxon>
        <taxon>Actinomycetes</taxon>
        <taxon>Micrococcales</taxon>
        <taxon>Microbacteriaceae</taxon>
        <taxon>Microbacterium</taxon>
    </lineage>
</organism>
<dbReference type="RefSeq" id="WP_188756151.1">
    <property type="nucleotide sequence ID" value="NZ_BMJY01000008.1"/>
</dbReference>
<name>A0A917MLV9_9MICO</name>
<comment type="caution">
    <text evidence="1">The sequence shown here is derived from an EMBL/GenBank/DDBJ whole genome shotgun (WGS) entry which is preliminary data.</text>
</comment>
<dbReference type="AlphaFoldDB" id="A0A917MLV9"/>
<proteinExistence type="predicted"/>
<protein>
    <recommendedName>
        <fullName evidence="3">Helix-turn-helix domain-containing protein</fullName>
    </recommendedName>
</protein>
<gene>
    <name evidence="1" type="ORF">GCM10010921_20040</name>
</gene>
<keyword evidence="2" id="KW-1185">Reference proteome</keyword>